<feature type="signal peptide" evidence="1">
    <location>
        <begin position="1"/>
        <end position="28"/>
    </location>
</feature>
<feature type="chain" id="PRO_5041404597" evidence="1">
    <location>
        <begin position="29"/>
        <end position="72"/>
    </location>
</feature>
<accession>A0AA38BNJ9</accession>
<dbReference type="AlphaFoldDB" id="A0AA38BNJ9"/>
<feature type="non-terminal residue" evidence="2">
    <location>
        <position position="72"/>
    </location>
</feature>
<sequence>SGQKLWAMPFPATLHSIHILLPCQLVLGRNQMTVLQEKNNDCRHTAPEEGKSQALLNLARALARARKPWEFQ</sequence>
<comment type="caution">
    <text evidence="2">The sequence shown here is derived from an EMBL/GenBank/DDBJ whole genome shotgun (WGS) entry which is preliminary data.</text>
</comment>
<proteinExistence type="predicted"/>
<gene>
    <name evidence="2" type="ORF">KI387_031913</name>
</gene>
<evidence type="ECO:0000256" key="1">
    <source>
        <dbReference type="SAM" id="SignalP"/>
    </source>
</evidence>
<evidence type="ECO:0000313" key="3">
    <source>
        <dbReference type="Proteomes" id="UP000824469"/>
    </source>
</evidence>
<dbReference type="EMBL" id="JAHRHJ020003813">
    <property type="protein sequence ID" value="KAH9287796.1"/>
    <property type="molecule type" value="Genomic_DNA"/>
</dbReference>
<evidence type="ECO:0000313" key="2">
    <source>
        <dbReference type="EMBL" id="KAH9287796.1"/>
    </source>
</evidence>
<organism evidence="2 3">
    <name type="scientific">Taxus chinensis</name>
    <name type="common">Chinese yew</name>
    <name type="synonym">Taxus wallichiana var. chinensis</name>
    <dbReference type="NCBI Taxonomy" id="29808"/>
    <lineage>
        <taxon>Eukaryota</taxon>
        <taxon>Viridiplantae</taxon>
        <taxon>Streptophyta</taxon>
        <taxon>Embryophyta</taxon>
        <taxon>Tracheophyta</taxon>
        <taxon>Spermatophyta</taxon>
        <taxon>Pinopsida</taxon>
        <taxon>Pinidae</taxon>
        <taxon>Conifers II</taxon>
        <taxon>Cupressales</taxon>
        <taxon>Taxaceae</taxon>
        <taxon>Taxus</taxon>
    </lineage>
</organism>
<reference evidence="2 3" key="1">
    <citation type="journal article" date="2021" name="Nat. Plants">
        <title>The Taxus genome provides insights into paclitaxel biosynthesis.</title>
        <authorList>
            <person name="Xiong X."/>
            <person name="Gou J."/>
            <person name="Liao Q."/>
            <person name="Li Y."/>
            <person name="Zhou Q."/>
            <person name="Bi G."/>
            <person name="Li C."/>
            <person name="Du R."/>
            <person name="Wang X."/>
            <person name="Sun T."/>
            <person name="Guo L."/>
            <person name="Liang H."/>
            <person name="Lu P."/>
            <person name="Wu Y."/>
            <person name="Zhang Z."/>
            <person name="Ro D.K."/>
            <person name="Shang Y."/>
            <person name="Huang S."/>
            <person name="Yan J."/>
        </authorList>
    </citation>
    <scope>NUCLEOTIDE SEQUENCE [LARGE SCALE GENOMIC DNA]</scope>
    <source>
        <strain evidence="2">Ta-2019</strain>
    </source>
</reference>
<feature type="non-terminal residue" evidence="2">
    <location>
        <position position="1"/>
    </location>
</feature>
<protein>
    <submittedName>
        <fullName evidence="2">Uncharacterized protein</fullName>
    </submittedName>
</protein>
<dbReference type="Proteomes" id="UP000824469">
    <property type="component" value="Unassembled WGS sequence"/>
</dbReference>
<name>A0AA38BNJ9_TAXCH</name>
<keyword evidence="3" id="KW-1185">Reference proteome</keyword>
<keyword evidence="1" id="KW-0732">Signal</keyword>